<evidence type="ECO:0000313" key="1">
    <source>
        <dbReference type="EnsemblPlants" id="AET7Gv20219200.1"/>
    </source>
</evidence>
<dbReference type="AlphaFoldDB" id="A0A453QKR5"/>
<dbReference type="Proteomes" id="UP000015105">
    <property type="component" value="Chromosome 7D"/>
</dbReference>
<accession>A0A453QKR5</accession>
<evidence type="ECO:0000313" key="2">
    <source>
        <dbReference type="Proteomes" id="UP000015105"/>
    </source>
</evidence>
<name>A0A453QKR5_AEGTS</name>
<protein>
    <submittedName>
        <fullName evidence="1">Uncharacterized protein</fullName>
    </submittedName>
</protein>
<reference evidence="1" key="4">
    <citation type="submission" date="2019-03" db="UniProtKB">
        <authorList>
            <consortium name="EnsemblPlants"/>
        </authorList>
    </citation>
    <scope>IDENTIFICATION</scope>
</reference>
<reference evidence="1" key="3">
    <citation type="journal article" date="2017" name="Nature">
        <title>Genome sequence of the progenitor of the wheat D genome Aegilops tauschii.</title>
        <authorList>
            <person name="Luo M.C."/>
            <person name="Gu Y.Q."/>
            <person name="Puiu D."/>
            <person name="Wang H."/>
            <person name="Twardziok S.O."/>
            <person name="Deal K.R."/>
            <person name="Huo N."/>
            <person name="Zhu T."/>
            <person name="Wang L."/>
            <person name="Wang Y."/>
            <person name="McGuire P.E."/>
            <person name="Liu S."/>
            <person name="Long H."/>
            <person name="Ramasamy R.K."/>
            <person name="Rodriguez J.C."/>
            <person name="Van S.L."/>
            <person name="Yuan L."/>
            <person name="Wang Z."/>
            <person name="Xia Z."/>
            <person name="Xiao L."/>
            <person name="Anderson O.D."/>
            <person name="Ouyang S."/>
            <person name="Liang Y."/>
            <person name="Zimin A.V."/>
            <person name="Pertea G."/>
            <person name="Qi P."/>
            <person name="Bennetzen J.L."/>
            <person name="Dai X."/>
            <person name="Dawson M.W."/>
            <person name="Muller H.G."/>
            <person name="Kugler K."/>
            <person name="Rivarola-Duarte L."/>
            <person name="Spannagl M."/>
            <person name="Mayer K.F.X."/>
            <person name="Lu F.H."/>
            <person name="Bevan M.W."/>
            <person name="Leroy P."/>
            <person name="Li P."/>
            <person name="You F.M."/>
            <person name="Sun Q."/>
            <person name="Liu Z."/>
            <person name="Lyons E."/>
            <person name="Wicker T."/>
            <person name="Salzberg S.L."/>
            <person name="Devos K.M."/>
            <person name="Dvorak J."/>
        </authorList>
    </citation>
    <scope>NUCLEOTIDE SEQUENCE [LARGE SCALE GENOMIC DNA]</scope>
    <source>
        <strain evidence="1">cv. AL8/78</strain>
    </source>
</reference>
<reference evidence="1" key="5">
    <citation type="journal article" date="2021" name="G3 (Bethesda)">
        <title>Aegilops tauschii genome assembly Aet v5.0 features greater sequence contiguity and improved annotation.</title>
        <authorList>
            <person name="Wang L."/>
            <person name="Zhu T."/>
            <person name="Rodriguez J.C."/>
            <person name="Deal K.R."/>
            <person name="Dubcovsky J."/>
            <person name="McGuire P.E."/>
            <person name="Lux T."/>
            <person name="Spannagl M."/>
            <person name="Mayer K.F.X."/>
            <person name="Baldrich P."/>
            <person name="Meyers B.C."/>
            <person name="Huo N."/>
            <person name="Gu Y.Q."/>
            <person name="Zhou H."/>
            <person name="Devos K.M."/>
            <person name="Bennetzen J.L."/>
            <person name="Unver T."/>
            <person name="Budak H."/>
            <person name="Gulick P.J."/>
            <person name="Galiba G."/>
            <person name="Kalapos B."/>
            <person name="Nelson D.R."/>
            <person name="Li P."/>
            <person name="You F.M."/>
            <person name="Luo M.C."/>
            <person name="Dvorak J."/>
        </authorList>
    </citation>
    <scope>NUCLEOTIDE SEQUENCE [LARGE SCALE GENOMIC DNA]</scope>
    <source>
        <strain evidence="1">cv. AL8/78</strain>
    </source>
</reference>
<reference evidence="2" key="2">
    <citation type="journal article" date="2017" name="Nat. Plants">
        <title>The Aegilops tauschii genome reveals multiple impacts of transposons.</title>
        <authorList>
            <person name="Zhao G."/>
            <person name="Zou C."/>
            <person name="Li K."/>
            <person name="Wang K."/>
            <person name="Li T."/>
            <person name="Gao L."/>
            <person name="Zhang X."/>
            <person name="Wang H."/>
            <person name="Yang Z."/>
            <person name="Liu X."/>
            <person name="Jiang W."/>
            <person name="Mao L."/>
            <person name="Kong X."/>
            <person name="Jiao Y."/>
            <person name="Jia J."/>
        </authorList>
    </citation>
    <scope>NUCLEOTIDE SEQUENCE [LARGE SCALE GENOMIC DNA]</scope>
    <source>
        <strain evidence="2">cv. AL8/78</strain>
    </source>
</reference>
<organism evidence="1 2">
    <name type="scientific">Aegilops tauschii subsp. strangulata</name>
    <name type="common">Goatgrass</name>
    <dbReference type="NCBI Taxonomy" id="200361"/>
    <lineage>
        <taxon>Eukaryota</taxon>
        <taxon>Viridiplantae</taxon>
        <taxon>Streptophyta</taxon>
        <taxon>Embryophyta</taxon>
        <taxon>Tracheophyta</taxon>
        <taxon>Spermatophyta</taxon>
        <taxon>Magnoliopsida</taxon>
        <taxon>Liliopsida</taxon>
        <taxon>Poales</taxon>
        <taxon>Poaceae</taxon>
        <taxon>BOP clade</taxon>
        <taxon>Pooideae</taxon>
        <taxon>Triticodae</taxon>
        <taxon>Triticeae</taxon>
        <taxon>Triticinae</taxon>
        <taxon>Aegilops</taxon>
    </lineage>
</organism>
<dbReference type="Gramene" id="AET7Gv20219200.1">
    <property type="protein sequence ID" value="AET7Gv20219200.1"/>
    <property type="gene ID" value="AET7Gv20219200"/>
</dbReference>
<dbReference type="EnsemblPlants" id="AET7Gv20219200.1">
    <property type="protein sequence ID" value="AET7Gv20219200.1"/>
    <property type="gene ID" value="AET7Gv20219200"/>
</dbReference>
<sequence>MRCTEVGVQASTIHGPHAMNKYFVTKATPLICSIVEMRHRIITTIMCYMRREIMN</sequence>
<proteinExistence type="predicted"/>
<keyword evidence="2" id="KW-1185">Reference proteome</keyword>
<reference evidence="2" key="1">
    <citation type="journal article" date="2014" name="Science">
        <title>Ancient hybridizations among the ancestral genomes of bread wheat.</title>
        <authorList>
            <consortium name="International Wheat Genome Sequencing Consortium,"/>
            <person name="Marcussen T."/>
            <person name="Sandve S.R."/>
            <person name="Heier L."/>
            <person name="Spannagl M."/>
            <person name="Pfeifer M."/>
            <person name="Jakobsen K.S."/>
            <person name="Wulff B.B."/>
            <person name="Steuernagel B."/>
            <person name="Mayer K.F."/>
            <person name="Olsen O.A."/>
        </authorList>
    </citation>
    <scope>NUCLEOTIDE SEQUENCE [LARGE SCALE GENOMIC DNA]</scope>
    <source>
        <strain evidence="2">cv. AL8/78</strain>
    </source>
</reference>